<evidence type="ECO:0000313" key="4">
    <source>
        <dbReference type="EMBL" id="KAG7661928.1"/>
    </source>
</evidence>
<dbReference type="InterPro" id="IPR014811">
    <property type="entry name" value="ArgoL1"/>
</dbReference>
<dbReference type="SMART" id="SM00950">
    <property type="entry name" value="Piwi"/>
    <property type="match status" value="1"/>
</dbReference>
<dbReference type="SMART" id="SM00949">
    <property type="entry name" value="PAZ"/>
    <property type="match status" value="1"/>
</dbReference>
<evidence type="ECO:0000259" key="2">
    <source>
        <dbReference type="PROSITE" id="PS50821"/>
    </source>
</evidence>
<dbReference type="OrthoDB" id="10252740at2759"/>
<sequence>MPPKAGEPKFDTQVANLDATKAITKFKKDFAGKISQDDHQILLRPGYGNVGIPTEVGVNFFKYAVAGLKLYSYHVDVKVSGRVRLKIKGAVEKLLEKEPFKSKRSHIYYRDHNMMYSRTPLPIENEVIYPVIEGAEVKVKYVKELNFNDLVKYVQLQRYTCDFNEIQEYTNALVAVIGSKVLENKDVVGLGSNKFFIFDKGAKFEPFQKGLFVALGTFASVRTSFDSIRLNLNPTTAIFYKSFKPDGSPMNALDLIQDFLQMRGMPREADIKKAQFFMKGVKIYRAYLERKTGKAIQGFNFRENADTLKFKDDNGNLTSVRQYFKDKWKINLKFPNLPLLKIGPEAYLPMELAYIMPQQQYNGEVWDTRNLIRITSTKPMEKARLISKENSKLFSKVDFGKVDSQFTVVPSRVLSAPVIEYSDNKKIIFQEKAHDGRTEKKKGNWNLERIRFVEPTKKAKSFNFGVCIMKNRFLNNKLGDLQGACIAFFGELSRLGVNVNRDFKKYSLDMDHPSVSDQHGMEQALTSIFTQAKTKDKIDYLIVILHKKDTTMYRAVKRVGDLKVGVINTCVVFNVFTKKLRGSDRFDIGCYSQIAMKINLKLGGSNHRLSPADSKGLFDAQKQPVFILGADVTHPTGQVNAESISVASVVGSEDGIFNKFPGSVSVQRGGQEVIQDIFGMVLERIENYVNKIGKLPNKVLFYRDGVSEGQYYTVLKEELTEIKRAFVEYGKRKNNPHYGPKITFMVVVKRHHTRFIPLNENAPDSKKNFVAVTSNDNVSPGTVVDRDITHPAFFDFYIQSQQALQGCGIPAHYYVLHDENNYESNEIQTITYNLCHTFGRATKSIKTVPAAYYADLLCTRGRDYIAGAEKERGNKSAVEKAKAKLGNNVAANIRNTMYYI</sequence>
<evidence type="ECO:0000259" key="3">
    <source>
        <dbReference type="PROSITE" id="PS50822"/>
    </source>
</evidence>
<dbReference type="CDD" id="cd02846">
    <property type="entry name" value="PAZ_argonaute_like"/>
    <property type="match status" value="1"/>
</dbReference>
<evidence type="ECO:0000313" key="5">
    <source>
        <dbReference type="Proteomes" id="UP000694255"/>
    </source>
</evidence>
<dbReference type="RefSeq" id="XP_049262161.1">
    <property type="nucleotide sequence ID" value="XM_049408500.1"/>
</dbReference>
<dbReference type="Pfam" id="PF02171">
    <property type="entry name" value="Piwi"/>
    <property type="match status" value="1"/>
</dbReference>
<comment type="caution">
    <text evidence="4">The sequence shown here is derived from an EMBL/GenBank/DDBJ whole genome shotgun (WGS) entry which is preliminary data.</text>
</comment>
<dbReference type="PANTHER" id="PTHR22891">
    <property type="entry name" value="EUKARYOTIC TRANSLATION INITIATION FACTOR 2C"/>
    <property type="match status" value="1"/>
</dbReference>
<dbReference type="InterPro" id="IPR045246">
    <property type="entry name" value="Piwi_ago-like"/>
</dbReference>
<reference evidence="4 5" key="1">
    <citation type="journal article" date="2021" name="DNA Res.">
        <title>Genome analysis of Candida subhashii reveals its hybrid nature and dual mitochondrial genome conformations.</title>
        <authorList>
            <person name="Mixao V."/>
            <person name="Hegedusova E."/>
            <person name="Saus E."/>
            <person name="Pryszcz L.P."/>
            <person name="Cillingova A."/>
            <person name="Nosek J."/>
            <person name="Gabaldon T."/>
        </authorList>
    </citation>
    <scope>NUCLEOTIDE SEQUENCE [LARGE SCALE GENOMIC DNA]</scope>
    <source>
        <strain evidence="4 5">CBS 10753</strain>
    </source>
</reference>
<dbReference type="PROSITE" id="PS50822">
    <property type="entry name" value="PIWI"/>
    <property type="match status" value="1"/>
</dbReference>
<protein>
    <recommendedName>
        <fullName evidence="6">Piwi domain-containing protein</fullName>
    </recommendedName>
</protein>
<dbReference type="EMBL" id="JAGSYN010000187">
    <property type="protein sequence ID" value="KAG7661928.1"/>
    <property type="molecule type" value="Genomic_DNA"/>
</dbReference>
<dbReference type="AlphaFoldDB" id="A0A8J5QK54"/>
<dbReference type="InterPro" id="IPR003165">
    <property type="entry name" value="Piwi"/>
</dbReference>
<gene>
    <name evidence="4" type="ORF">J8A68_004531</name>
</gene>
<accession>A0A8J5QK54</accession>
<dbReference type="Proteomes" id="UP000694255">
    <property type="component" value="Unassembled WGS sequence"/>
</dbReference>
<dbReference type="SMART" id="SM01163">
    <property type="entry name" value="DUF1785"/>
    <property type="match status" value="1"/>
</dbReference>
<keyword evidence="5" id="KW-1185">Reference proteome</keyword>
<dbReference type="GO" id="GO:0003723">
    <property type="term" value="F:RNA binding"/>
    <property type="evidence" value="ECO:0007669"/>
    <property type="project" value="InterPro"/>
</dbReference>
<dbReference type="PROSITE" id="PS50821">
    <property type="entry name" value="PAZ"/>
    <property type="match status" value="1"/>
</dbReference>
<dbReference type="Pfam" id="PF08699">
    <property type="entry name" value="ArgoL1"/>
    <property type="match status" value="1"/>
</dbReference>
<organism evidence="4 5">
    <name type="scientific">[Candida] subhashii</name>
    <dbReference type="NCBI Taxonomy" id="561895"/>
    <lineage>
        <taxon>Eukaryota</taxon>
        <taxon>Fungi</taxon>
        <taxon>Dikarya</taxon>
        <taxon>Ascomycota</taxon>
        <taxon>Saccharomycotina</taxon>
        <taxon>Pichiomycetes</taxon>
        <taxon>Debaryomycetaceae</taxon>
        <taxon>Spathaspora</taxon>
    </lineage>
</organism>
<dbReference type="InterPro" id="IPR003100">
    <property type="entry name" value="PAZ_dom"/>
</dbReference>
<evidence type="ECO:0008006" key="6">
    <source>
        <dbReference type="Google" id="ProtNLM"/>
    </source>
</evidence>
<evidence type="ECO:0000256" key="1">
    <source>
        <dbReference type="RuleBase" id="RU361178"/>
    </source>
</evidence>
<feature type="domain" description="Piwi" evidence="3">
    <location>
        <begin position="540"/>
        <end position="866"/>
    </location>
</feature>
<comment type="similarity">
    <text evidence="1">Belongs to the argonaute family.</text>
</comment>
<feature type="domain" description="PAZ" evidence="2">
    <location>
        <begin position="251"/>
        <end position="357"/>
    </location>
</feature>
<dbReference type="GeneID" id="73471331"/>
<dbReference type="Pfam" id="PF02170">
    <property type="entry name" value="PAZ"/>
    <property type="match status" value="1"/>
</dbReference>
<name>A0A8J5QK54_9ASCO</name>
<dbReference type="CDD" id="cd04657">
    <property type="entry name" value="Piwi_ago-like"/>
    <property type="match status" value="1"/>
</dbReference>
<proteinExistence type="inferred from homology"/>